<gene>
    <name evidence="1" type="ORF">E3T23_11590</name>
</gene>
<name>A0A4R8XK60_9MICO</name>
<dbReference type="RefSeq" id="WP_134370529.1">
    <property type="nucleotide sequence ID" value="NZ_SOGN01000048.1"/>
</dbReference>
<dbReference type="EMBL" id="SOGN01000048">
    <property type="protein sequence ID" value="TFC78700.1"/>
    <property type="molecule type" value="Genomic_DNA"/>
</dbReference>
<evidence type="ECO:0000313" key="2">
    <source>
        <dbReference type="Proteomes" id="UP000298433"/>
    </source>
</evidence>
<comment type="caution">
    <text evidence="1">The sequence shown here is derived from an EMBL/GenBank/DDBJ whole genome shotgun (WGS) entry which is preliminary data.</text>
</comment>
<protein>
    <submittedName>
        <fullName evidence="1">Uncharacterized protein</fullName>
    </submittedName>
</protein>
<evidence type="ECO:0000313" key="1">
    <source>
        <dbReference type="EMBL" id="TFC78700.1"/>
    </source>
</evidence>
<sequence>MGIPGDTIVTGTVLTDTILSNYGLERRLGELRQRRMLLRLLRDDVDYAAGRLTAGDLTGSWRSGAQRGYDRRRSDLAGELRRAAGLLDAALTEVVAAIDQVGADLDAVPAPGRVPARGPQ</sequence>
<dbReference type="OrthoDB" id="5125790at2"/>
<proteinExistence type="predicted"/>
<dbReference type="AlphaFoldDB" id="A0A4R8XK60"/>
<organism evidence="1 2">
    <name type="scientific">Cryobacterium cheniae</name>
    <dbReference type="NCBI Taxonomy" id="1259262"/>
    <lineage>
        <taxon>Bacteria</taxon>
        <taxon>Bacillati</taxon>
        <taxon>Actinomycetota</taxon>
        <taxon>Actinomycetes</taxon>
        <taxon>Micrococcales</taxon>
        <taxon>Microbacteriaceae</taxon>
        <taxon>Cryobacterium</taxon>
    </lineage>
</organism>
<keyword evidence="2" id="KW-1185">Reference proteome</keyword>
<dbReference type="Proteomes" id="UP000298433">
    <property type="component" value="Unassembled WGS sequence"/>
</dbReference>
<accession>A0A4R8XK60</accession>
<reference evidence="1 2" key="1">
    <citation type="submission" date="2019-03" db="EMBL/GenBank/DDBJ databases">
        <title>Genomics of glacier-inhabiting Cryobacterium strains.</title>
        <authorList>
            <person name="Liu Q."/>
            <person name="Xin Y.-H."/>
        </authorList>
    </citation>
    <scope>NUCLEOTIDE SEQUENCE [LARGE SCALE GENOMIC DNA]</scope>
    <source>
        <strain evidence="1 2">TMT2-48-2</strain>
    </source>
</reference>